<evidence type="ECO:0000313" key="2">
    <source>
        <dbReference type="Proteomes" id="UP000002059"/>
    </source>
</evidence>
<name>C1H5A9_PARBA</name>
<dbReference type="OrthoDB" id="4062651at2759"/>
<dbReference type="VEuPathDB" id="FungiDB:PAAG_05950"/>
<dbReference type="HOGENOM" id="CLU_1619552_0_0_1"/>
<organism evidence="1 2">
    <name type="scientific">Paracoccidioides lutzii (strain ATCC MYA-826 / Pb01)</name>
    <name type="common">Paracoccidioides brasiliensis</name>
    <dbReference type="NCBI Taxonomy" id="502779"/>
    <lineage>
        <taxon>Eukaryota</taxon>
        <taxon>Fungi</taxon>
        <taxon>Dikarya</taxon>
        <taxon>Ascomycota</taxon>
        <taxon>Pezizomycotina</taxon>
        <taxon>Eurotiomycetes</taxon>
        <taxon>Eurotiomycetidae</taxon>
        <taxon>Onygenales</taxon>
        <taxon>Ajellomycetaceae</taxon>
        <taxon>Paracoccidioides</taxon>
    </lineage>
</organism>
<keyword evidence="2" id="KW-1185">Reference proteome</keyword>
<accession>C1H5A9</accession>
<dbReference type="GeneID" id="9095400"/>
<dbReference type="KEGG" id="pbl:PAAG_05950"/>
<protein>
    <submittedName>
        <fullName evidence="1">Uncharacterized protein</fullName>
    </submittedName>
</protein>
<gene>
    <name evidence="1" type="ORF">PAAG_05950</name>
</gene>
<dbReference type="eggNOG" id="ENOG502RQZN">
    <property type="taxonomic scope" value="Eukaryota"/>
</dbReference>
<reference evidence="1 2" key="1">
    <citation type="journal article" date="2011" name="PLoS Genet.">
        <title>Comparative genomic analysis of human fungal pathogens causing paracoccidioidomycosis.</title>
        <authorList>
            <person name="Desjardins C.A."/>
            <person name="Champion M.D."/>
            <person name="Holder J.W."/>
            <person name="Muszewska A."/>
            <person name="Goldberg J."/>
            <person name="Bailao A.M."/>
            <person name="Brigido M.M."/>
            <person name="Ferreira M.E."/>
            <person name="Garcia A.M."/>
            <person name="Grynberg M."/>
            <person name="Gujja S."/>
            <person name="Heiman D.I."/>
            <person name="Henn M.R."/>
            <person name="Kodira C.D."/>
            <person name="Leon-Narvaez H."/>
            <person name="Longo L.V."/>
            <person name="Ma L.J."/>
            <person name="Malavazi I."/>
            <person name="Matsuo A.L."/>
            <person name="Morais F.V."/>
            <person name="Pereira M."/>
            <person name="Rodriguez-Brito S."/>
            <person name="Sakthikumar S."/>
            <person name="Salem-Izacc S.M."/>
            <person name="Sykes S.M."/>
            <person name="Teixeira M.M."/>
            <person name="Vallejo M.C."/>
            <person name="Walter M.E."/>
            <person name="Yandava C."/>
            <person name="Young S."/>
            <person name="Zeng Q."/>
            <person name="Zucker J."/>
            <person name="Felipe M.S."/>
            <person name="Goldman G.H."/>
            <person name="Haas B.J."/>
            <person name="McEwen J.G."/>
            <person name="Nino-Vega G."/>
            <person name="Puccia R."/>
            <person name="San-Blas G."/>
            <person name="Soares C.M."/>
            <person name="Birren B.W."/>
            <person name="Cuomo C.A."/>
        </authorList>
    </citation>
    <scope>NUCLEOTIDE SEQUENCE [LARGE SCALE GENOMIC DNA]</scope>
    <source>
        <strain evidence="2">ATCC MYA-826 / Pb01</strain>
    </source>
</reference>
<sequence length="164" mass="18226">MALEGTESQEGSERIEIIWSNEAFKTMANSSSVPSGSFYQLLLYGKQFVVEDRGPTVKPTWLLSPLLGCYVKTSSLLAYVSEDLENETLSEVEVYELAGRSWSGIGALFQVYVIQLGDLQSQVFVRTPFVTEDREQLLTTSIGISQYIYNALASENGKIEMSTL</sequence>
<dbReference type="AlphaFoldDB" id="C1H5A9"/>
<evidence type="ECO:0000313" key="1">
    <source>
        <dbReference type="EMBL" id="EEH34903.2"/>
    </source>
</evidence>
<dbReference type="Proteomes" id="UP000002059">
    <property type="component" value="Partially assembled WGS sequence"/>
</dbReference>
<dbReference type="RefSeq" id="XP_002792162.2">
    <property type="nucleotide sequence ID" value="XM_002792116.2"/>
</dbReference>
<proteinExistence type="predicted"/>
<dbReference type="EMBL" id="KN294007">
    <property type="protein sequence ID" value="EEH34903.2"/>
    <property type="molecule type" value="Genomic_DNA"/>
</dbReference>